<accession>A0A918QDU5</accession>
<protein>
    <recommendedName>
        <fullName evidence="4">Transposase</fullName>
    </recommendedName>
</protein>
<comment type="caution">
    <text evidence="2">The sequence shown here is derived from an EMBL/GenBank/DDBJ whole genome shotgun (WGS) entry which is preliminary data.</text>
</comment>
<dbReference type="AlphaFoldDB" id="A0A918QDU5"/>
<evidence type="ECO:0000313" key="3">
    <source>
        <dbReference type="Proteomes" id="UP000622166"/>
    </source>
</evidence>
<keyword evidence="3" id="KW-1185">Reference proteome</keyword>
<proteinExistence type="predicted"/>
<organism evidence="2 3">
    <name type="scientific">Streptomyces poonensis</name>
    <dbReference type="NCBI Taxonomy" id="68255"/>
    <lineage>
        <taxon>Bacteria</taxon>
        <taxon>Bacillati</taxon>
        <taxon>Actinomycetota</taxon>
        <taxon>Actinomycetes</taxon>
        <taxon>Kitasatosporales</taxon>
        <taxon>Streptomycetaceae</taxon>
        <taxon>Streptomyces</taxon>
    </lineage>
</organism>
<gene>
    <name evidence="2" type="ORF">GCM10010365_73960</name>
</gene>
<reference evidence="2" key="1">
    <citation type="journal article" date="2014" name="Int. J. Syst. Evol. Microbiol.">
        <title>Complete genome sequence of Corynebacterium casei LMG S-19264T (=DSM 44701T), isolated from a smear-ripened cheese.</title>
        <authorList>
            <consortium name="US DOE Joint Genome Institute (JGI-PGF)"/>
            <person name="Walter F."/>
            <person name="Albersmeier A."/>
            <person name="Kalinowski J."/>
            <person name="Ruckert C."/>
        </authorList>
    </citation>
    <scope>NUCLEOTIDE SEQUENCE</scope>
    <source>
        <strain evidence="2">JCM 4815</strain>
    </source>
</reference>
<evidence type="ECO:0000256" key="1">
    <source>
        <dbReference type="SAM" id="MobiDB-lite"/>
    </source>
</evidence>
<dbReference type="EMBL" id="BMVW01000027">
    <property type="protein sequence ID" value="GGZ42411.1"/>
    <property type="molecule type" value="Genomic_DNA"/>
</dbReference>
<reference evidence="2" key="2">
    <citation type="submission" date="2020-09" db="EMBL/GenBank/DDBJ databases">
        <authorList>
            <person name="Sun Q."/>
            <person name="Ohkuma M."/>
        </authorList>
    </citation>
    <scope>NUCLEOTIDE SEQUENCE</scope>
    <source>
        <strain evidence="2">JCM 4815</strain>
    </source>
</reference>
<sequence length="102" mass="11640">MDRFRQSFLRRFDLEHTFRFAKQRLGWTTPKLRMPEAADRWTWLPIVSHTQLRLGVPEPTGTGPGRPPGAKNKHPAPRYDVGKTVERPETLKAIGKLAGPGR</sequence>
<evidence type="ECO:0008006" key="4">
    <source>
        <dbReference type="Google" id="ProtNLM"/>
    </source>
</evidence>
<name>A0A918QDU5_9ACTN</name>
<dbReference type="Proteomes" id="UP000622166">
    <property type="component" value="Unassembled WGS sequence"/>
</dbReference>
<feature type="region of interest" description="Disordered" evidence="1">
    <location>
        <begin position="54"/>
        <end position="84"/>
    </location>
</feature>
<evidence type="ECO:0000313" key="2">
    <source>
        <dbReference type="EMBL" id="GGZ42411.1"/>
    </source>
</evidence>